<dbReference type="PANTHER" id="PTHR30531">
    <property type="entry name" value="FLAGELLAR BIOSYNTHETIC PROTEIN FLHB"/>
    <property type="match status" value="1"/>
</dbReference>
<sequence length="410" mass="42721">MSDGGSGERSERATQKRMQEVHRKGQLGRSQDLGAWVGIAAAALMMPAAIGSAASAGQEQLHVVQRVIADPTTATARRALVDAFASIGATLGPMLGVVAVAVAAVSVAQGGVHFRRMTPQPDHFDPVAGIKRVFGVQALWNGVKALLKTAVVGLVLWFAVQSLVPVLMTSGSLPLSAVLDAAAAGTGTLLRAAVAAGLLLAAVDVFVVVRRNRKRTMMTKQEVKDESKHSEGDPLVKSQRRSRQLAMSRNRMVAAIGDADVVMTNPTHYAVALRYEPGKSAPRVTAKGAGPVADVIRARAEEARVPIVRDVPLTRALHAACELGQEVPVDLYTPVARVLSFVMALKARGAAAGTHAAPRPTTPAEVAAVLDPATLSGDLRPRRLRPSRPAADAAPTPSSSATSDPQGVPA</sequence>
<dbReference type="AlphaFoldDB" id="A0A850DXK3"/>
<feature type="region of interest" description="Disordered" evidence="1">
    <location>
        <begin position="370"/>
        <end position="410"/>
    </location>
</feature>
<dbReference type="InterPro" id="IPR006135">
    <property type="entry name" value="T3SS_substrate_exporter"/>
</dbReference>
<gene>
    <name evidence="3" type="ORF">HP467_13730</name>
</gene>
<feature type="transmembrane region" description="Helical" evidence="2">
    <location>
        <begin position="33"/>
        <end position="54"/>
    </location>
</feature>
<name>A0A850DXK3_9MICO</name>
<dbReference type="SUPFAM" id="SSF160544">
    <property type="entry name" value="EscU C-terminal domain-like"/>
    <property type="match status" value="1"/>
</dbReference>
<feature type="compositionally biased region" description="Basic and acidic residues" evidence="1">
    <location>
        <begin position="1"/>
        <end position="23"/>
    </location>
</feature>
<dbReference type="Pfam" id="PF01312">
    <property type="entry name" value="Bac_export_2"/>
    <property type="match status" value="1"/>
</dbReference>
<dbReference type="GO" id="GO:0005886">
    <property type="term" value="C:plasma membrane"/>
    <property type="evidence" value="ECO:0007669"/>
    <property type="project" value="TreeGrafter"/>
</dbReference>
<keyword evidence="2" id="KW-0812">Transmembrane</keyword>
<keyword evidence="2" id="KW-0472">Membrane</keyword>
<dbReference type="PANTHER" id="PTHR30531:SF12">
    <property type="entry name" value="FLAGELLAR BIOSYNTHETIC PROTEIN FLHB"/>
    <property type="match status" value="1"/>
</dbReference>
<feature type="transmembrane region" description="Helical" evidence="2">
    <location>
        <begin position="145"/>
        <end position="168"/>
    </location>
</feature>
<evidence type="ECO:0000256" key="1">
    <source>
        <dbReference type="SAM" id="MobiDB-lite"/>
    </source>
</evidence>
<feature type="transmembrane region" description="Helical" evidence="2">
    <location>
        <begin position="188"/>
        <end position="209"/>
    </location>
</feature>
<protein>
    <submittedName>
        <fullName evidence="3">EscU/YscU/HrcU family type III secretion system export apparatus switch protein</fullName>
    </submittedName>
</protein>
<dbReference type="RefSeq" id="WP_175326520.1">
    <property type="nucleotide sequence ID" value="NZ_BAAAWP010000001.1"/>
</dbReference>
<comment type="caution">
    <text evidence="3">The sequence shown here is derived from an EMBL/GenBank/DDBJ whole genome shotgun (WGS) entry which is preliminary data.</text>
</comment>
<feature type="transmembrane region" description="Helical" evidence="2">
    <location>
        <begin position="83"/>
        <end position="108"/>
    </location>
</feature>
<dbReference type="InterPro" id="IPR029025">
    <property type="entry name" value="T3SS_substrate_exporter_C"/>
</dbReference>
<dbReference type="EMBL" id="JABMCG010000120">
    <property type="protein sequence ID" value="NUU29158.1"/>
    <property type="molecule type" value="Genomic_DNA"/>
</dbReference>
<organism evidence="3 4">
    <name type="scientific">Curtobacterium citreum</name>
    <dbReference type="NCBI Taxonomy" id="2036"/>
    <lineage>
        <taxon>Bacteria</taxon>
        <taxon>Bacillati</taxon>
        <taxon>Actinomycetota</taxon>
        <taxon>Actinomycetes</taxon>
        <taxon>Micrococcales</taxon>
        <taxon>Microbacteriaceae</taxon>
        <taxon>Curtobacterium</taxon>
    </lineage>
</organism>
<proteinExistence type="predicted"/>
<feature type="region of interest" description="Disordered" evidence="1">
    <location>
        <begin position="218"/>
        <end position="241"/>
    </location>
</feature>
<dbReference type="Proteomes" id="UP000539146">
    <property type="component" value="Unassembled WGS sequence"/>
</dbReference>
<feature type="region of interest" description="Disordered" evidence="1">
    <location>
        <begin position="1"/>
        <end position="26"/>
    </location>
</feature>
<feature type="compositionally biased region" description="Low complexity" evidence="1">
    <location>
        <begin position="387"/>
        <end position="410"/>
    </location>
</feature>
<evidence type="ECO:0000313" key="4">
    <source>
        <dbReference type="Proteomes" id="UP000539146"/>
    </source>
</evidence>
<reference evidence="3 4" key="1">
    <citation type="submission" date="2020-05" db="EMBL/GenBank/DDBJ databases">
        <title>Genome Sequencing of Type Strains.</title>
        <authorList>
            <person name="Lemaire J.F."/>
            <person name="Inderbitzin P."/>
            <person name="Gregorio O.A."/>
            <person name="Collins S.B."/>
            <person name="Wespe N."/>
            <person name="Knight-Connoni V."/>
        </authorList>
    </citation>
    <scope>NUCLEOTIDE SEQUENCE [LARGE SCALE GENOMIC DNA]</scope>
    <source>
        <strain evidence="3 4">DSM 20512</strain>
    </source>
</reference>
<dbReference type="Gene3D" id="3.40.1690.10">
    <property type="entry name" value="secretion proteins EscU"/>
    <property type="match status" value="1"/>
</dbReference>
<evidence type="ECO:0000313" key="3">
    <source>
        <dbReference type="EMBL" id="NUU29158.1"/>
    </source>
</evidence>
<accession>A0A850DXK3</accession>
<keyword evidence="2" id="KW-1133">Transmembrane helix</keyword>
<feature type="compositionally biased region" description="Basic and acidic residues" evidence="1">
    <location>
        <begin position="221"/>
        <end position="234"/>
    </location>
</feature>
<dbReference type="PRINTS" id="PR00950">
    <property type="entry name" value="TYPE3IMSPROT"/>
</dbReference>
<dbReference type="GO" id="GO:0009306">
    <property type="term" value="P:protein secretion"/>
    <property type="evidence" value="ECO:0007669"/>
    <property type="project" value="InterPro"/>
</dbReference>
<evidence type="ECO:0000256" key="2">
    <source>
        <dbReference type="SAM" id="Phobius"/>
    </source>
</evidence>